<keyword evidence="3" id="KW-0328">Glycosyltransferase</keyword>
<comment type="similarity">
    <text evidence="1">Belongs to the glycosyltransferase 2 family.</text>
</comment>
<dbReference type="Gene3D" id="3.90.550.10">
    <property type="entry name" value="Spore Coat Polysaccharide Biosynthesis Protein SpsA, Chain A"/>
    <property type="match status" value="1"/>
</dbReference>
<feature type="domain" description="Glycosyltransferase 2-like" evidence="2">
    <location>
        <begin position="5"/>
        <end position="144"/>
    </location>
</feature>
<evidence type="ECO:0000313" key="3">
    <source>
        <dbReference type="EMBL" id="WXB90904.1"/>
    </source>
</evidence>
<gene>
    <name evidence="3" type="ORF">WCV66_12245</name>
</gene>
<dbReference type="GO" id="GO:0016757">
    <property type="term" value="F:glycosyltransferase activity"/>
    <property type="evidence" value="ECO:0007669"/>
    <property type="project" value="UniProtKB-KW"/>
</dbReference>
<accession>A0ABZ2MZY7</accession>
<dbReference type="Proteomes" id="UP001368328">
    <property type="component" value="Chromosome"/>
</dbReference>
<keyword evidence="4" id="KW-1185">Reference proteome</keyword>
<dbReference type="CDD" id="cd00761">
    <property type="entry name" value="Glyco_tranf_GTA_type"/>
    <property type="match status" value="1"/>
</dbReference>
<dbReference type="InterPro" id="IPR001173">
    <property type="entry name" value="Glyco_trans_2-like"/>
</dbReference>
<evidence type="ECO:0000259" key="2">
    <source>
        <dbReference type="Pfam" id="PF00535"/>
    </source>
</evidence>
<dbReference type="Pfam" id="PF00535">
    <property type="entry name" value="Glycos_transf_2"/>
    <property type="match status" value="1"/>
</dbReference>
<evidence type="ECO:0000313" key="4">
    <source>
        <dbReference type="Proteomes" id="UP001368328"/>
    </source>
</evidence>
<dbReference type="EMBL" id="CP147403">
    <property type="protein sequence ID" value="WXB90904.1"/>
    <property type="molecule type" value="Genomic_DNA"/>
</dbReference>
<dbReference type="InterPro" id="IPR029044">
    <property type="entry name" value="Nucleotide-diphossugar_trans"/>
</dbReference>
<sequence length="353" mass="41416">MSKVSVVVPIYNAEKYLEKCIKSILNQTFKDFELILVNDGSIDNSLDICNKYEKQDKRIIVIDKKNEGSIVTRRKGIEAATSKFIMFVDADDWINIQMIQKMYKEIVNHNVDIVVCNMYRVLGKGALIKDKNESWYFKEDKVYEKEEIKKDIATAYLHGHPFPPSLCGKLYKKEVLLSSGKYLNTIQFLGDDLFYNLDMLLKINSLKIIIDPLYYYRLGGFTSKYMPYFFPDVVNGYMIQKEVIENYYSETRKREYNGISIMLLNMLRSSMYNLFNSNLNNIIIKETISEYLTNECIIECLSNEGVIKYFTKEYLEAIENKDVEYFYNIGYTWSKKRKPKKILMNAISKIGII</sequence>
<dbReference type="EC" id="2.4.-.-" evidence="3"/>
<dbReference type="SUPFAM" id="SSF53448">
    <property type="entry name" value="Nucleotide-diphospho-sugar transferases"/>
    <property type="match status" value="1"/>
</dbReference>
<dbReference type="PANTHER" id="PTHR22916:SF3">
    <property type="entry name" value="UDP-GLCNAC:BETAGAL BETA-1,3-N-ACETYLGLUCOSAMINYLTRANSFERASE-LIKE PROTEIN 1"/>
    <property type="match status" value="1"/>
</dbReference>
<evidence type="ECO:0000256" key="1">
    <source>
        <dbReference type="ARBA" id="ARBA00006739"/>
    </source>
</evidence>
<reference evidence="3 4" key="1">
    <citation type="submission" date="2024-02" db="EMBL/GenBank/DDBJ databases">
        <title>Seven novel Bacillus-like species.</title>
        <authorList>
            <person name="Liu G."/>
        </authorList>
    </citation>
    <scope>NUCLEOTIDE SEQUENCE [LARGE SCALE GENOMIC DNA]</scope>
    <source>
        <strain evidence="3 4">FJAT-53654</strain>
    </source>
</reference>
<protein>
    <submittedName>
        <fullName evidence="3">Glycosyltransferase family 2 protein</fullName>
        <ecNumber evidence="3">2.4.-.-</ecNumber>
    </submittedName>
</protein>
<organism evidence="3 4">
    <name type="scientific">Metabacillus rhizosphaerae</name>
    <dbReference type="NCBI Taxonomy" id="3117747"/>
    <lineage>
        <taxon>Bacteria</taxon>
        <taxon>Bacillati</taxon>
        <taxon>Bacillota</taxon>
        <taxon>Bacilli</taxon>
        <taxon>Bacillales</taxon>
        <taxon>Bacillaceae</taxon>
        <taxon>Metabacillus</taxon>
    </lineage>
</organism>
<keyword evidence="3" id="KW-0808">Transferase</keyword>
<dbReference type="RefSeq" id="WP_338789120.1">
    <property type="nucleotide sequence ID" value="NZ_CP147403.1"/>
</dbReference>
<name>A0ABZ2MZY7_9BACI</name>
<dbReference type="PANTHER" id="PTHR22916">
    <property type="entry name" value="GLYCOSYLTRANSFERASE"/>
    <property type="match status" value="1"/>
</dbReference>
<proteinExistence type="inferred from homology"/>